<feature type="compositionally biased region" description="Low complexity" evidence="9">
    <location>
        <begin position="29"/>
        <end position="49"/>
    </location>
</feature>
<dbReference type="CDD" id="cd00202">
    <property type="entry name" value="ZnF_GATA"/>
    <property type="match status" value="2"/>
</dbReference>
<dbReference type="GO" id="GO:0005634">
    <property type="term" value="C:nucleus"/>
    <property type="evidence" value="ECO:0007669"/>
    <property type="project" value="UniProtKB-SubCell"/>
</dbReference>
<evidence type="ECO:0000256" key="4">
    <source>
        <dbReference type="ARBA" id="ARBA00022833"/>
    </source>
</evidence>
<evidence type="ECO:0000256" key="1">
    <source>
        <dbReference type="ARBA" id="ARBA00004123"/>
    </source>
</evidence>
<feature type="region of interest" description="Disordered" evidence="9">
    <location>
        <begin position="1"/>
        <end position="367"/>
    </location>
</feature>
<feature type="compositionally biased region" description="Polar residues" evidence="9">
    <location>
        <begin position="199"/>
        <end position="232"/>
    </location>
</feature>
<evidence type="ECO:0000256" key="2">
    <source>
        <dbReference type="ARBA" id="ARBA00022723"/>
    </source>
</evidence>
<feature type="compositionally biased region" description="Low complexity" evidence="9">
    <location>
        <begin position="1121"/>
        <end position="1137"/>
    </location>
</feature>
<feature type="compositionally biased region" description="Basic residues" evidence="9">
    <location>
        <begin position="802"/>
        <end position="831"/>
    </location>
</feature>
<keyword evidence="6" id="KW-0804">Transcription</keyword>
<feature type="compositionally biased region" description="Basic and acidic residues" evidence="9">
    <location>
        <begin position="692"/>
        <end position="707"/>
    </location>
</feature>
<dbReference type="Gene3D" id="3.30.50.10">
    <property type="entry name" value="Erythroid Transcription Factor GATA-1, subunit A"/>
    <property type="match status" value="2"/>
</dbReference>
<dbReference type="PANTHER" id="PTHR10071">
    <property type="entry name" value="TRANSCRIPTION FACTOR GATA FAMILY MEMBER"/>
    <property type="match status" value="1"/>
</dbReference>
<comment type="subcellular location">
    <subcellularLocation>
        <location evidence="1">Nucleus</location>
    </subcellularLocation>
</comment>
<feature type="compositionally biased region" description="Polar residues" evidence="9">
    <location>
        <begin position="987"/>
        <end position="998"/>
    </location>
</feature>
<dbReference type="PANTHER" id="PTHR10071:SF335">
    <property type="entry name" value="IRON-SENSING TRANSCRIPTIONAL REPRESSOR-RELATED"/>
    <property type="match status" value="1"/>
</dbReference>
<proteinExistence type="predicted"/>
<dbReference type="GO" id="GO:0045944">
    <property type="term" value="P:positive regulation of transcription by RNA polymerase II"/>
    <property type="evidence" value="ECO:0007669"/>
    <property type="project" value="TreeGrafter"/>
</dbReference>
<keyword evidence="12" id="KW-1185">Reference proteome</keyword>
<dbReference type="Proteomes" id="UP000246740">
    <property type="component" value="Unassembled WGS sequence"/>
</dbReference>
<dbReference type="EMBL" id="KZ819191">
    <property type="protein sequence ID" value="PWZ01094.1"/>
    <property type="molecule type" value="Genomic_DNA"/>
</dbReference>
<dbReference type="InterPro" id="IPR013088">
    <property type="entry name" value="Znf_NHR/GATA"/>
</dbReference>
<evidence type="ECO:0000256" key="7">
    <source>
        <dbReference type="ARBA" id="ARBA00023242"/>
    </source>
</evidence>
<feature type="compositionally biased region" description="Basic and acidic residues" evidence="9">
    <location>
        <begin position="247"/>
        <end position="264"/>
    </location>
</feature>
<feature type="region of interest" description="Disordered" evidence="9">
    <location>
        <begin position="668"/>
        <end position="858"/>
    </location>
</feature>
<feature type="compositionally biased region" description="Polar residues" evidence="9">
    <location>
        <begin position="125"/>
        <end position="141"/>
    </location>
</feature>
<evidence type="ECO:0000256" key="9">
    <source>
        <dbReference type="SAM" id="MobiDB-lite"/>
    </source>
</evidence>
<keyword evidence="2" id="KW-0479">Metal-binding</keyword>
<evidence type="ECO:0000313" key="12">
    <source>
        <dbReference type="Proteomes" id="UP000246740"/>
    </source>
</evidence>
<feature type="domain" description="GATA-type" evidence="10">
    <location>
        <begin position="362"/>
        <end position="418"/>
    </location>
</feature>
<dbReference type="PROSITE" id="PS50114">
    <property type="entry name" value="GATA_ZN_FINGER_2"/>
    <property type="match status" value="2"/>
</dbReference>
<dbReference type="GO" id="GO:0000122">
    <property type="term" value="P:negative regulation of transcription by RNA polymerase II"/>
    <property type="evidence" value="ECO:0007669"/>
    <property type="project" value="TreeGrafter"/>
</dbReference>
<dbReference type="SUPFAM" id="SSF57716">
    <property type="entry name" value="Glucocorticoid receptor-like (DNA-binding domain)"/>
    <property type="match status" value="2"/>
</dbReference>
<keyword evidence="3 8" id="KW-0863">Zinc-finger</keyword>
<feature type="region of interest" description="Disordered" evidence="9">
    <location>
        <begin position="631"/>
        <end position="655"/>
    </location>
</feature>
<reference evidence="11 12" key="1">
    <citation type="journal article" date="2018" name="Mol. Biol. Evol.">
        <title>Broad Genomic Sampling Reveals a Smut Pathogenic Ancestry of the Fungal Clade Ustilaginomycotina.</title>
        <authorList>
            <person name="Kijpornyongpan T."/>
            <person name="Mondo S.J."/>
            <person name="Barry K."/>
            <person name="Sandor L."/>
            <person name="Lee J."/>
            <person name="Lipzen A."/>
            <person name="Pangilinan J."/>
            <person name="LaButti K."/>
            <person name="Hainaut M."/>
            <person name="Henrissat B."/>
            <person name="Grigoriev I.V."/>
            <person name="Spatafora J.W."/>
            <person name="Aime M.C."/>
        </authorList>
    </citation>
    <scope>NUCLEOTIDE SEQUENCE [LARGE SCALE GENOMIC DNA]</scope>
    <source>
        <strain evidence="11 12">MCA 3645</strain>
    </source>
</reference>
<accession>A0A317XRV9</accession>
<dbReference type="SMART" id="SM00401">
    <property type="entry name" value="ZnF_GATA"/>
    <property type="match status" value="2"/>
</dbReference>
<feature type="compositionally biased region" description="Polar residues" evidence="9">
    <location>
        <begin position="178"/>
        <end position="188"/>
    </location>
</feature>
<protein>
    <recommendedName>
        <fullName evidence="10">GATA-type domain-containing protein</fullName>
    </recommendedName>
</protein>
<organism evidence="11 12">
    <name type="scientific">Testicularia cyperi</name>
    <dbReference type="NCBI Taxonomy" id="1882483"/>
    <lineage>
        <taxon>Eukaryota</taxon>
        <taxon>Fungi</taxon>
        <taxon>Dikarya</taxon>
        <taxon>Basidiomycota</taxon>
        <taxon>Ustilaginomycotina</taxon>
        <taxon>Ustilaginomycetes</taxon>
        <taxon>Ustilaginales</taxon>
        <taxon>Anthracoideaceae</taxon>
        <taxon>Testicularia</taxon>
    </lineage>
</organism>
<feature type="compositionally biased region" description="Low complexity" evidence="9">
    <location>
        <begin position="833"/>
        <end position="843"/>
    </location>
</feature>
<feature type="region of interest" description="Disordered" evidence="9">
    <location>
        <begin position="1014"/>
        <end position="1163"/>
    </location>
</feature>
<feature type="compositionally biased region" description="Basic and acidic residues" evidence="9">
    <location>
        <begin position="272"/>
        <end position="288"/>
    </location>
</feature>
<dbReference type="InterPro" id="IPR039355">
    <property type="entry name" value="Transcription_factor_GATA"/>
</dbReference>
<name>A0A317XRV9_9BASI</name>
<evidence type="ECO:0000259" key="10">
    <source>
        <dbReference type="PROSITE" id="PS50114"/>
    </source>
</evidence>
<dbReference type="GO" id="GO:0000981">
    <property type="term" value="F:DNA-binding transcription factor activity, RNA polymerase II-specific"/>
    <property type="evidence" value="ECO:0007669"/>
    <property type="project" value="TreeGrafter"/>
</dbReference>
<keyword evidence="4" id="KW-0862">Zinc</keyword>
<dbReference type="FunFam" id="3.30.50.10:FF:000007">
    <property type="entry name" value="Nitrogen regulatory AreA, N-terminal"/>
    <property type="match status" value="1"/>
</dbReference>
<dbReference type="PROSITE" id="PS00344">
    <property type="entry name" value="GATA_ZN_FINGER_1"/>
    <property type="match status" value="2"/>
</dbReference>
<dbReference type="GO" id="GO:0008270">
    <property type="term" value="F:zinc ion binding"/>
    <property type="evidence" value="ECO:0007669"/>
    <property type="project" value="UniProtKB-KW"/>
</dbReference>
<feature type="compositionally biased region" description="Basic and acidic residues" evidence="9">
    <location>
        <begin position="319"/>
        <end position="339"/>
    </location>
</feature>
<dbReference type="GO" id="GO:0000978">
    <property type="term" value="F:RNA polymerase II cis-regulatory region sequence-specific DNA binding"/>
    <property type="evidence" value="ECO:0007669"/>
    <property type="project" value="TreeGrafter"/>
</dbReference>
<dbReference type="Pfam" id="PF00320">
    <property type="entry name" value="GATA"/>
    <property type="match status" value="2"/>
</dbReference>
<feature type="compositionally biased region" description="Low complexity" evidence="9">
    <location>
        <begin position="777"/>
        <end position="789"/>
    </location>
</feature>
<keyword evidence="5" id="KW-0805">Transcription regulation</keyword>
<feature type="domain" description="GATA-type" evidence="10">
    <location>
        <begin position="537"/>
        <end position="590"/>
    </location>
</feature>
<dbReference type="InParanoid" id="A0A317XRV9"/>
<feature type="region of interest" description="Disordered" evidence="9">
    <location>
        <begin position="470"/>
        <end position="533"/>
    </location>
</feature>
<gene>
    <name evidence="11" type="ORF">BCV70DRAFT_199459</name>
</gene>
<dbReference type="STRING" id="1882483.A0A317XRV9"/>
<dbReference type="AlphaFoldDB" id="A0A317XRV9"/>
<keyword evidence="7" id="KW-0539">Nucleus</keyword>
<feature type="region of interest" description="Disordered" evidence="9">
    <location>
        <begin position="895"/>
        <end position="1000"/>
    </location>
</feature>
<feature type="region of interest" description="Disordered" evidence="9">
    <location>
        <begin position="400"/>
        <end position="438"/>
    </location>
</feature>
<evidence type="ECO:0000256" key="3">
    <source>
        <dbReference type="ARBA" id="ARBA00022771"/>
    </source>
</evidence>
<evidence type="ECO:0000256" key="5">
    <source>
        <dbReference type="ARBA" id="ARBA00023015"/>
    </source>
</evidence>
<feature type="compositionally biased region" description="Polar residues" evidence="9">
    <location>
        <begin position="511"/>
        <end position="525"/>
    </location>
</feature>
<feature type="compositionally biased region" description="Basic and acidic residues" evidence="9">
    <location>
        <begin position="722"/>
        <end position="731"/>
    </location>
</feature>
<dbReference type="InterPro" id="IPR000679">
    <property type="entry name" value="Znf_GATA"/>
</dbReference>
<dbReference type="PRINTS" id="PR00619">
    <property type="entry name" value="GATAZNFINGER"/>
</dbReference>
<sequence length="1163" mass="124755">MAVPLPSSQQAGTGSQPGSPSLVPNPHYSATASHPRHPSASSRSSTSTERSPERLPDSRNHKAPSTASADLARPHLSRPSSPVSIRPDRPLSSLHPDTSSSAIPPLRSTARSLFRDPRTFHPPGRSQSPIASLSRRSQSSERPFLAPSRSQPNSPLLHPSSFRHPSEASSGLHLPPISSLSKEVTASDGTDRPAHQAHHTPTASPRFSSSLHMGNTFRDSSPATSVGSPSATRSDRNAASMHATQHYRPDEQRAKLSRYDHEHGYISPPAKRPLDLRDSHHDLARDDYLPSSQSRYHDSYAARSSAPMPSGEAAFPTSRDPHARTEKHANHSPSNDRRSPSQSVRDSTDRDSAASGSNGTPNAAGVQCANCGVTSTPLWRRAPDGSTICNACGLYMKSHSTHRSATGRRPGSETSPARADPVAPPVSVCTRDDDPKSGSCPGDGLCNGTGGTASCSGCPAYNNNLSHALKASKRDSRPTDDISQASGSAGEYHRGSHASYSRNKPAETARASANTIDSAGKASQVNDDKKDEDKSAAVGALRCTNCQTTTTPLWRRDEDGNNICNACGLYHKLHGTHRPIGMKKSVIKRRKRIPANAAAQAANHPDVVPVQINANGQPVIAPAAGRGDGAAALAADGRRGKKSSSAPSEQAVREARDREAAMLLMEVGAGGRSRSTAQDDERMPSHPSQTMHAEHHDGHDTADEYARAAKRARKSHPATTRDNYEEAEPRMNSHGHSYPDSYGSTDSARPRHSMSDVSQATERSNRLEPRAISPRGASADSRNAARNSSQPDAAARQSTGTPHHHHHHHHHHATHGTHAAHHAHHHHHHHPVASSTAQASSGSQPPPGYVPAPGTVRISDLERHRDELVYEKKRLEDLLLRTESLLAAARHGIQIPELGGPPHATAPNGRNSLSRGVGDHGSAPTSPEMSAPVQRRSTHRIKEESTESMARQPYGAHGVDSSSSSERDELESPPLQHRPAMGAGASASVNGSRSASRRNSFEQRMASLPVLPAVPLKRGSGSDSPATHDVEQQSSSSVPPPRKSSTWGIEARPVHGLSRASSDKRGRAEDMDEEEDQWNWDNLYGKAKLEKAGDWRGFARPVEHDRSSSSAARAAARREAAQQQQQQQQQQQHQTQSHQHHHIAAARLIQPQPGPAKAVAPRT</sequence>
<evidence type="ECO:0000256" key="6">
    <source>
        <dbReference type="ARBA" id="ARBA00023163"/>
    </source>
</evidence>
<evidence type="ECO:0000313" key="11">
    <source>
        <dbReference type="EMBL" id="PWZ01094.1"/>
    </source>
</evidence>
<dbReference type="OrthoDB" id="515401at2759"/>
<feature type="compositionally biased region" description="Basic and acidic residues" evidence="9">
    <location>
        <begin position="50"/>
        <end position="60"/>
    </location>
</feature>
<evidence type="ECO:0000256" key="8">
    <source>
        <dbReference type="PROSITE-ProRule" id="PRU00094"/>
    </source>
</evidence>
<feature type="compositionally biased region" description="Polar residues" evidence="9">
    <location>
        <begin position="1"/>
        <end position="19"/>
    </location>
</feature>